<evidence type="ECO:0000313" key="2">
    <source>
        <dbReference type="Proteomes" id="UP000001420"/>
    </source>
</evidence>
<proteinExistence type="predicted"/>
<sequence length="183" mass="21130">MTFLRLIKEKLKNIGRHIIGKLSLNKNYLSVTLLESSQIRCRWYINNRDSKMISNNNTFLLCIRMYDITNIKNKEIGTCIMKEVEANKLSKECVLTPPVSTGTLRIEIGYREPFGEWFLLSSSLLCLAERTNEAFLPNDLWFYLSSNPEKESESIHERIYQLSNNLINGGSDVAHEKSKHIKG</sequence>
<dbReference type="OrthoDB" id="540431at2"/>
<dbReference type="EMBL" id="AE017126">
    <property type="protein sequence ID" value="AAP99765.1"/>
    <property type="molecule type" value="Genomic_DNA"/>
</dbReference>
<protein>
    <submittedName>
        <fullName evidence="1">Uncharacterized conserved protein</fullName>
    </submittedName>
</protein>
<reference evidence="1 2" key="1">
    <citation type="journal article" date="2003" name="Proc. Natl. Acad. Sci. U.S.A.">
        <title>Genome sequence of the cyanobacterium Prochlorococcus marinus SS120, a nearly minimal oxyphototrophic genome.</title>
        <authorList>
            <person name="Dufresne A."/>
            <person name="Salanoubat M."/>
            <person name="Partensky F."/>
            <person name="Artiguenave F."/>
            <person name="Axmann I.M."/>
            <person name="Barbe V."/>
            <person name="Duprat S."/>
            <person name="Galperin M.Y."/>
            <person name="Koonin E.V."/>
            <person name="Le Gall F."/>
            <person name="Makarova K.S."/>
            <person name="Ostrowski M."/>
            <person name="Oztas S."/>
            <person name="Robert C."/>
            <person name="Rogozin I.B."/>
            <person name="Scanlan D.J."/>
            <person name="Tandeau de Marsac N."/>
            <person name="Weissenbach J."/>
            <person name="Wincker P."/>
            <person name="Wolf Y.I."/>
            <person name="Hess W.R."/>
        </authorList>
    </citation>
    <scope>NUCLEOTIDE SEQUENCE [LARGE SCALE GENOMIC DNA]</scope>
    <source>
        <strain evidence="2">SARG / CCMP1375 / SS120</strain>
    </source>
</reference>
<dbReference type="eggNOG" id="ENOG5030I67">
    <property type="taxonomic scope" value="Bacteria"/>
</dbReference>
<dbReference type="HOGENOM" id="CLU_1538713_0_0_3"/>
<evidence type="ECO:0000313" key="1">
    <source>
        <dbReference type="EMBL" id="AAP99765.1"/>
    </source>
</evidence>
<keyword evidence="2" id="KW-1185">Reference proteome</keyword>
<gene>
    <name evidence="1" type="ordered locus">Pro_0721</name>
</gene>
<dbReference type="EnsemblBacteria" id="AAP99765">
    <property type="protein sequence ID" value="AAP99765"/>
    <property type="gene ID" value="Pro_0721"/>
</dbReference>
<dbReference type="RefSeq" id="WP_011124873.1">
    <property type="nucleotide sequence ID" value="NC_005042.1"/>
</dbReference>
<name>Q7VCL9_PROMA</name>
<dbReference type="KEGG" id="pma:Pro_0721"/>
<dbReference type="AlphaFoldDB" id="Q7VCL9"/>
<dbReference type="InterPro" id="IPR032585">
    <property type="entry name" value="DUF4912"/>
</dbReference>
<dbReference type="Proteomes" id="UP000001420">
    <property type="component" value="Chromosome"/>
</dbReference>
<dbReference type="PATRIC" id="fig|167539.5.peg.762"/>
<organism evidence="1 2">
    <name type="scientific">Prochlorococcus marinus (strain SARG / CCMP1375 / SS120)</name>
    <dbReference type="NCBI Taxonomy" id="167539"/>
    <lineage>
        <taxon>Bacteria</taxon>
        <taxon>Bacillati</taxon>
        <taxon>Cyanobacteriota</taxon>
        <taxon>Cyanophyceae</taxon>
        <taxon>Synechococcales</taxon>
        <taxon>Prochlorococcaceae</taxon>
        <taxon>Prochlorococcus</taxon>
    </lineage>
</organism>
<dbReference type="Pfam" id="PF16258">
    <property type="entry name" value="DUF4912"/>
    <property type="match status" value="1"/>
</dbReference>
<accession>Q7VCL9</accession>